<name>A0A1S3D3J1_DIACI</name>
<protein>
    <submittedName>
        <fullName evidence="3">Uncharacterized protein LOC103510704</fullName>
    </submittedName>
</protein>
<gene>
    <name evidence="3" type="primary">LOC103510704</name>
</gene>
<sequence>MLNSFGDNNTPPDGSYKHSQHSSLPKQHMYPTGAGGGGGGMWHGGEELYRYYEDFHNHQQQQQRREMVAKTGGGGGGRCRDICCQQYVETQRYSLNPPPPSSSSFRFPSRAQYPLNIPTSYLDSPFSKKEVPFENFIPKLSPPGINLNQQQQQQQQQQHHHHQQVYMSSTSPKSALKIASQYRNITIISKFT</sequence>
<evidence type="ECO:0000313" key="2">
    <source>
        <dbReference type="Proteomes" id="UP000079169"/>
    </source>
</evidence>
<accession>A0A1S3D3J1</accession>
<feature type="region of interest" description="Disordered" evidence="1">
    <location>
        <begin position="1"/>
        <end position="38"/>
    </location>
</feature>
<dbReference type="AlphaFoldDB" id="A0A1S3D3J1"/>
<dbReference type="PaxDb" id="121845-A0A1S3D3J1"/>
<dbReference type="Proteomes" id="UP000079169">
    <property type="component" value="Unplaced"/>
</dbReference>
<feature type="compositionally biased region" description="Polar residues" evidence="1">
    <location>
        <begin position="1"/>
        <end position="12"/>
    </location>
</feature>
<reference evidence="3" key="1">
    <citation type="submission" date="2025-08" db="UniProtKB">
        <authorList>
            <consortium name="RefSeq"/>
        </authorList>
    </citation>
    <scope>IDENTIFICATION</scope>
</reference>
<dbReference type="RefSeq" id="XP_008473610.1">
    <property type="nucleotide sequence ID" value="XM_008475388.3"/>
</dbReference>
<evidence type="ECO:0000256" key="1">
    <source>
        <dbReference type="SAM" id="MobiDB-lite"/>
    </source>
</evidence>
<feature type="region of interest" description="Disordered" evidence="1">
    <location>
        <begin position="142"/>
        <end position="170"/>
    </location>
</feature>
<keyword evidence="2" id="KW-1185">Reference proteome</keyword>
<proteinExistence type="predicted"/>
<dbReference type="KEGG" id="dci:103510704"/>
<dbReference type="GeneID" id="103510704"/>
<evidence type="ECO:0000313" key="3">
    <source>
        <dbReference type="RefSeq" id="XP_008473610.1"/>
    </source>
</evidence>
<organism evidence="2 3">
    <name type="scientific">Diaphorina citri</name>
    <name type="common">Asian citrus psyllid</name>
    <dbReference type="NCBI Taxonomy" id="121845"/>
    <lineage>
        <taxon>Eukaryota</taxon>
        <taxon>Metazoa</taxon>
        <taxon>Ecdysozoa</taxon>
        <taxon>Arthropoda</taxon>
        <taxon>Hexapoda</taxon>
        <taxon>Insecta</taxon>
        <taxon>Pterygota</taxon>
        <taxon>Neoptera</taxon>
        <taxon>Paraneoptera</taxon>
        <taxon>Hemiptera</taxon>
        <taxon>Sternorrhyncha</taxon>
        <taxon>Psylloidea</taxon>
        <taxon>Psyllidae</taxon>
        <taxon>Diaphorininae</taxon>
        <taxon>Diaphorina</taxon>
    </lineage>
</organism>